<gene>
    <name evidence="3" type="ORF">H6G59_06600</name>
</gene>
<feature type="coiled-coil region" evidence="1">
    <location>
        <begin position="56"/>
        <end position="90"/>
    </location>
</feature>
<keyword evidence="2" id="KW-0472">Membrane</keyword>
<organism evidence="3 4">
    <name type="scientific">Anabaena lutea FACHB-196</name>
    <dbReference type="NCBI Taxonomy" id="2692881"/>
    <lineage>
        <taxon>Bacteria</taxon>
        <taxon>Bacillati</taxon>
        <taxon>Cyanobacteriota</taxon>
        <taxon>Cyanophyceae</taxon>
        <taxon>Nostocales</taxon>
        <taxon>Nostocaceae</taxon>
        <taxon>Anabaena</taxon>
    </lineage>
</organism>
<protein>
    <submittedName>
        <fullName evidence="3">PilN domain-containing protein</fullName>
    </submittedName>
</protein>
<name>A0ABR8FF73_9NOST</name>
<keyword evidence="2" id="KW-1133">Transmembrane helix</keyword>
<dbReference type="Proteomes" id="UP000640531">
    <property type="component" value="Unassembled WGS sequence"/>
</dbReference>
<proteinExistence type="predicted"/>
<dbReference type="Pfam" id="PF05137">
    <property type="entry name" value="PilN"/>
    <property type="match status" value="1"/>
</dbReference>
<accession>A0ABR8FF73</accession>
<dbReference type="RefSeq" id="WP_190712642.1">
    <property type="nucleotide sequence ID" value="NZ_JACJST010000004.1"/>
</dbReference>
<evidence type="ECO:0000313" key="3">
    <source>
        <dbReference type="EMBL" id="MBD2567579.1"/>
    </source>
</evidence>
<dbReference type="PANTHER" id="PTHR40278:SF1">
    <property type="entry name" value="DNA UTILIZATION PROTEIN HOFN"/>
    <property type="match status" value="1"/>
</dbReference>
<keyword evidence="4" id="KW-1185">Reference proteome</keyword>
<dbReference type="PANTHER" id="PTHR40278">
    <property type="entry name" value="DNA UTILIZATION PROTEIN HOFN"/>
    <property type="match status" value="1"/>
</dbReference>
<evidence type="ECO:0000256" key="1">
    <source>
        <dbReference type="SAM" id="Coils"/>
    </source>
</evidence>
<dbReference type="EMBL" id="JACJST010000004">
    <property type="protein sequence ID" value="MBD2567579.1"/>
    <property type="molecule type" value="Genomic_DNA"/>
</dbReference>
<comment type="caution">
    <text evidence="3">The sequence shown here is derived from an EMBL/GenBank/DDBJ whole genome shotgun (WGS) entry which is preliminary data.</text>
</comment>
<evidence type="ECO:0000256" key="2">
    <source>
        <dbReference type="SAM" id="Phobius"/>
    </source>
</evidence>
<keyword evidence="2" id="KW-0812">Transmembrane</keyword>
<feature type="transmembrane region" description="Helical" evidence="2">
    <location>
        <begin position="35"/>
        <end position="56"/>
    </location>
</feature>
<reference evidence="3 4" key="1">
    <citation type="journal article" date="2020" name="ISME J.">
        <title>Comparative genomics reveals insights into cyanobacterial evolution and habitat adaptation.</title>
        <authorList>
            <person name="Chen M.Y."/>
            <person name="Teng W.K."/>
            <person name="Zhao L."/>
            <person name="Hu C.X."/>
            <person name="Zhou Y.K."/>
            <person name="Han B.P."/>
            <person name="Song L.R."/>
            <person name="Shu W.S."/>
        </authorList>
    </citation>
    <scope>NUCLEOTIDE SEQUENCE [LARGE SCALE GENOMIC DNA]</scope>
    <source>
        <strain evidence="3 4">FACHB-196</strain>
    </source>
</reference>
<dbReference type="InterPro" id="IPR052534">
    <property type="entry name" value="Extracell_DNA_Util/SecSys_Comp"/>
</dbReference>
<evidence type="ECO:0000313" key="4">
    <source>
        <dbReference type="Proteomes" id="UP000640531"/>
    </source>
</evidence>
<keyword evidence="1" id="KW-0175">Coiled coil</keyword>
<dbReference type="InterPro" id="IPR007813">
    <property type="entry name" value="PilN"/>
</dbReference>
<sequence length="264" mass="28926">MYSLDINFLKDRLPVDIDPGKPIRQPIQLGNLRPVYLGVGVGLFLPALAFCSLWFLQMKTAELEQLIGKLDQENKELDGKIANINKIKAETTGIKVQTQALVTVFDQIRPWSAMLQDLRDRIPKNVQIDNIKQIAPVIQTQATPGKPPSNPAGGLEINGYARSFRDVNDFVLSLGQSKFVNASESKISTAELIDAPPETGAIQPDGQSNESSVKIKPIQVVKYTIKAGLSTTPASELIRELEQKGTVGLVTRLRSIQKTGVISK</sequence>